<evidence type="ECO:0000256" key="2">
    <source>
        <dbReference type="ARBA" id="ARBA00022448"/>
    </source>
</evidence>
<organism evidence="9 10">
    <name type="scientific">Mycobacterium deserti</name>
    <dbReference type="NCBI Taxonomy" id="2978347"/>
    <lineage>
        <taxon>Bacteria</taxon>
        <taxon>Bacillati</taxon>
        <taxon>Actinomycetota</taxon>
        <taxon>Actinomycetes</taxon>
        <taxon>Mycobacteriales</taxon>
        <taxon>Mycobacteriaceae</taxon>
        <taxon>Mycobacterium</taxon>
    </lineage>
</organism>
<dbReference type="InterPro" id="IPR003593">
    <property type="entry name" value="AAA+_ATPase"/>
</dbReference>
<evidence type="ECO:0000256" key="7">
    <source>
        <dbReference type="SAM" id="MobiDB-lite"/>
    </source>
</evidence>
<dbReference type="PANTHER" id="PTHR42788">
    <property type="entry name" value="TAURINE IMPORT ATP-BINDING PROTEIN-RELATED"/>
    <property type="match status" value="1"/>
</dbReference>
<dbReference type="EMBL" id="JAODWD010000005">
    <property type="protein sequence ID" value="MCT7660694.1"/>
    <property type="molecule type" value="Genomic_DNA"/>
</dbReference>
<evidence type="ECO:0000259" key="8">
    <source>
        <dbReference type="PROSITE" id="PS50893"/>
    </source>
</evidence>
<dbReference type="SMART" id="SM00382">
    <property type="entry name" value="AAA"/>
    <property type="match status" value="1"/>
</dbReference>
<evidence type="ECO:0000313" key="10">
    <source>
        <dbReference type="Proteomes" id="UP001206639"/>
    </source>
</evidence>
<dbReference type="InterPro" id="IPR003439">
    <property type="entry name" value="ABC_transporter-like_ATP-bd"/>
</dbReference>
<gene>
    <name evidence="9" type="ORF">N4S67_20015</name>
</gene>
<dbReference type="CDD" id="cd03293">
    <property type="entry name" value="ABC_NrtD_SsuB_transporters"/>
    <property type="match status" value="1"/>
</dbReference>
<keyword evidence="10" id="KW-1185">Reference proteome</keyword>
<feature type="region of interest" description="Disordered" evidence="7">
    <location>
        <begin position="1"/>
        <end position="20"/>
    </location>
</feature>
<keyword evidence="3" id="KW-1003">Cell membrane</keyword>
<dbReference type="Pfam" id="PF00005">
    <property type="entry name" value="ABC_tran"/>
    <property type="match status" value="1"/>
</dbReference>
<dbReference type="Gene3D" id="3.40.50.300">
    <property type="entry name" value="P-loop containing nucleotide triphosphate hydrolases"/>
    <property type="match status" value="1"/>
</dbReference>
<keyword evidence="4" id="KW-0547">Nucleotide-binding</keyword>
<feature type="domain" description="ABC transporter" evidence="8">
    <location>
        <begin position="25"/>
        <end position="255"/>
    </location>
</feature>
<dbReference type="PANTHER" id="PTHR42788:SF7">
    <property type="entry name" value="NITRATE ABC TRANSPORTER ATP-BINDING PROTEIN"/>
    <property type="match status" value="1"/>
</dbReference>
<dbReference type="InterPro" id="IPR050166">
    <property type="entry name" value="ABC_transporter_ATP-bind"/>
</dbReference>
<comment type="subcellular location">
    <subcellularLocation>
        <location evidence="1">Cell membrane</location>
        <topology evidence="1">Peripheral membrane protein</topology>
    </subcellularLocation>
</comment>
<proteinExistence type="predicted"/>
<dbReference type="SUPFAM" id="SSF52540">
    <property type="entry name" value="P-loop containing nucleoside triphosphate hydrolases"/>
    <property type="match status" value="1"/>
</dbReference>
<accession>A0ABT2MEJ7</accession>
<evidence type="ECO:0000256" key="4">
    <source>
        <dbReference type="ARBA" id="ARBA00022741"/>
    </source>
</evidence>
<keyword evidence="6" id="KW-0472">Membrane</keyword>
<keyword evidence="5 9" id="KW-0067">ATP-binding</keyword>
<evidence type="ECO:0000313" key="9">
    <source>
        <dbReference type="EMBL" id="MCT7660694.1"/>
    </source>
</evidence>
<protein>
    <submittedName>
        <fullName evidence="9">ABC transporter ATP-binding protein</fullName>
    </submittedName>
</protein>
<name>A0ABT2MEJ7_9MYCO</name>
<evidence type="ECO:0000256" key="3">
    <source>
        <dbReference type="ARBA" id="ARBA00022475"/>
    </source>
</evidence>
<dbReference type="InterPro" id="IPR027417">
    <property type="entry name" value="P-loop_NTPase"/>
</dbReference>
<evidence type="ECO:0000256" key="5">
    <source>
        <dbReference type="ARBA" id="ARBA00022840"/>
    </source>
</evidence>
<evidence type="ECO:0000256" key="6">
    <source>
        <dbReference type="ARBA" id="ARBA00023136"/>
    </source>
</evidence>
<dbReference type="GO" id="GO:0005524">
    <property type="term" value="F:ATP binding"/>
    <property type="evidence" value="ECO:0007669"/>
    <property type="project" value="UniProtKB-KW"/>
</dbReference>
<sequence>MTEDTTDVAEQNARQSDHDPPIFELRGVGVDFATKTGLRPVLRDLSLSVAAGEFVSIVGRSGTGKTTLLRVLGGLLRPTRGTILLNGHAVTGPPADAVVVFQDYANALLPWRTVRRNVALGLEGRMGARQRNERVDEALRMVGLEGRDLDRPRHLSGGMQQRVQIARAVVRRPKVLLMDEPFGALDAMTKANLQDSLLNLAQQTGATILFITHDIDEAIYLSDRVVLLGGQQPSTISEIITTGLTRPRRQLQTRESPRFLEARHQLALALHGDEDR</sequence>
<keyword evidence="2" id="KW-0813">Transport</keyword>
<dbReference type="PROSITE" id="PS00211">
    <property type="entry name" value="ABC_TRANSPORTER_1"/>
    <property type="match status" value="1"/>
</dbReference>
<reference evidence="10" key="1">
    <citation type="submission" date="2023-07" db="EMBL/GenBank/DDBJ databases">
        <authorList>
            <person name="Deng Y."/>
            <person name="Zhang Y.-Q."/>
        </authorList>
    </citation>
    <scope>NUCLEOTIDE SEQUENCE [LARGE SCALE GENOMIC DNA]</scope>
    <source>
        <strain evidence="10">CPCC 205710</strain>
    </source>
</reference>
<dbReference type="PROSITE" id="PS50893">
    <property type="entry name" value="ABC_TRANSPORTER_2"/>
    <property type="match status" value="1"/>
</dbReference>
<comment type="caution">
    <text evidence="9">The sequence shown here is derived from an EMBL/GenBank/DDBJ whole genome shotgun (WGS) entry which is preliminary data.</text>
</comment>
<dbReference type="InterPro" id="IPR017871">
    <property type="entry name" value="ABC_transporter-like_CS"/>
</dbReference>
<dbReference type="RefSeq" id="WP_260994774.1">
    <property type="nucleotide sequence ID" value="NZ_JAODWD010000005.1"/>
</dbReference>
<dbReference type="Proteomes" id="UP001206639">
    <property type="component" value="Unassembled WGS sequence"/>
</dbReference>
<evidence type="ECO:0000256" key="1">
    <source>
        <dbReference type="ARBA" id="ARBA00004202"/>
    </source>
</evidence>